<dbReference type="InterPro" id="IPR050469">
    <property type="entry name" value="Diguanylate_Cyclase"/>
</dbReference>
<dbReference type="InterPro" id="IPR029787">
    <property type="entry name" value="Nucleotide_cyclase"/>
</dbReference>
<dbReference type="InterPro" id="IPR001610">
    <property type="entry name" value="PAC"/>
</dbReference>
<dbReference type="InterPro" id="IPR029016">
    <property type="entry name" value="GAF-like_dom_sf"/>
</dbReference>
<organism evidence="5 6">
    <name type="scientific">candidate division KSB3 bacterium</name>
    <dbReference type="NCBI Taxonomy" id="2044937"/>
    <lineage>
        <taxon>Bacteria</taxon>
        <taxon>candidate division KSB3</taxon>
    </lineage>
</organism>
<evidence type="ECO:0000259" key="4">
    <source>
        <dbReference type="PROSITE" id="PS50887"/>
    </source>
</evidence>
<dbReference type="PROSITE" id="PS50112">
    <property type="entry name" value="PAS"/>
    <property type="match status" value="1"/>
</dbReference>
<feature type="domain" description="PAS" evidence="2">
    <location>
        <begin position="234"/>
        <end position="292"/>
    </location>
</feature>
<dbReference type="Proteomes" id="UP000649604">
    <property type="component" value="Unassembled WGS sequence"/>
</dbReference>
<dbReference type="PROSITE" id="PS50113">
    <property type="entry name" value="PAC"/>
    <property type="match status" value="2"/>
</dbReference>
<dbReference type="Gene3D" id="3.30.450.40">
    <property type="match status" value="1"/>
</dbReference>
<feature type="domain" description="PAC" evidence="3">
    <location>
        <begin position="303"/>
        <end position="355"/>
    </location>
</feature>
<evidence type="ECO:0000259" key="2">
    <source>
        <dbReference type="PROSITE" id="PS50112"/>
    </source>
</evidence>
<dbReference type="InterPro" id="IPR000160">
    <property type="entry name" value="GGDEF_dom"/>
</dbReference>
<reference evidence="5" key="1">
    <citation type="submission" date="2019-11" db="EMBL/GenBank/DDBJ databases">
        <title>Microbial mats filling the niche in hypersaline microbial mats.</title>
        <authorList>
            <person name="Wong H.L."/>
            <person name="Macleod F.I."/>
            <person name="White R.A. III"/>
            <person name="Burns B.P."/>
        </authorList>
    </citation>
    <scope>NUCLEOTIDE SEQUENCE</scope>
    <source>
        <strain evidence="5">Rbin_158</strain>
    </source>
</reference>
<feature type="domain" description="GGDEF" evidence="4">
    <location>
        <begin position="551"/>
        <end position="684"/>
    </location>
</feature>
<dbReference type="Pfam" id="PF00990">
    <property type="entry name" value="GGDEF"/>
    <property type="match status" value="1"/>
</dbReference>
<dbReference type="InterPro" id="IPR043128">
    <property type="entry name" value="Rev_trsase/Diguanyl_cyclase"/>
</dbReference>
<evidence type="ECO:0000313" key="6">
    <source>
        <dbReference type="Proteomes" id="UP000649604"/>
    </source>
</evidence>
<dbReference type="InterPro" id="IPR035965">
    <property type="entry name" value="PAS-like_dom_sf"/>
</dbReference>
<dbReference type="GO" id="GO:1902201">
    <property type="term" value="P:negative regulation of bacterial-type flagellum-dependent cell motility"/>
    <property type="evidence" value="ECO:0007669"/>
    <property type="project" value="TreeGrafter"/>
</dbReference>
<dbReference type="InterPro" id="IPR000700">
    <property type="entry name" value="PAS-assoc_C"/>
</dbReference>
<evidence type="ECO:0000259" key="3">
    <source>
        <dbReference type="PROSITE" id="PS50113"/>
    </source>
</evidence>
<name>A0A9D5Q778_9BACT</name>
<dbReference type="EMBL" id="WJJP01000531">
    <property type="protein sequence ID" value="MBD3326158.1"/>
    <property type="molecule type" value="Genomic_DNA"/>
</dbReference>
<dbReference type="Pfam" id="PF13426">
    <property type="entry name" value="PAS_9"/>
    <property type="match status" value="1"/>
</dbReference>
<dbReference type="AlphaFoldDB" id="A0A9D5Q778"/>
<proteinExistence type="predicted"/>
<dbReference type="GO" id="GO:0043709">
    <property type="term" value="P:cell adhesion involved in single-species biofilm formation"/>
    <property type="evidence" value="ECO:0007669"/>
    <property type="project" value="TreeGrafter"/>
</dbReference>
<dbReference type="PANTHER" id="PTHR45138">
    <property type="entry name" value="REGULATORY COMPONENTS OF SENSORY TRANSDUCTION SYSTEM"/>
    <property type="match status" value="1"/>
</dbReference>
<dbReference type="CDD" id="cd00130">
    <property type="entry name" value="PAS"/>
    <property type="match status" value="2"/>
</dbReference>
<keyword evidence="1" id="KW-0812">Transmembrane</keyword>
<gene>
    <name evidence="5" type="ORF">GF339_16345</name>
</gene>
<feature type="transmembrane region" description="Helical" evidence="1">
    <location>
        <begin position="58"/>
        <end position="75"/>
    </location>
</feature>
<dbReference type="InterPro" id="IPR000014">
    <property type="entry name" value="PAS"/>
</dbReference>
<dbReference type="NCBIfam" id="TIGR00254">
    <property type="entry name" value="GGDEF"/>
    <property type="match status" value="1"/>
</dbReference>
<comment type="caution">
    <text evidence="5">The sequence shown here is derived from an EMBL/GenBank/DDBJ whole genome shotgun (WGS) entry which is preliminary data.</text>
</comment>
<accession>A0A9D5Q778</accession>
<dbReference type="CDD" id="cd01949">
    <property type="entry name" value="GGDEF"/>
    <property type="match status" value="1"/>
</dbReference>
<dbReference type="SUPFAM" id="SSF55785">
    <property type="entry name" value="PYP-like sensor domain (PAS domain)"/>
    <property type="match status" value="2"/>
</dbReference>
<dbReference type="SUPFAM" id="SSF55781">
    <property type="entry name" value="GAF domain-like"/>
    <property type="match status" value="1"/>
</dbReference>
<dbReference type="SMART" id="SM00091">
    <property type="entry name" value="PAS"/>
    <property type="match status" value="2"/>
</dbReference>
<dbReference type="FunFam" id="3.30.70.270:FF:000001">
    <property type="entry name" value="Diguanylate cyclase domain protein"/>
    <property type="match status" value="1"/>
</dbReference>
<dbReference type="GO" id="GO:0005886">
    <property type="term" value="C:plasma membrane"/>
    <property type="evidence" value="ECO:0007669"/>
    <property type="project" value="TreeGrafter"/>
</dbReference>
<dbReference type="Gene3D" id="3.30.450.20">
    <property type="entry name" value="PAS domain"/>
    <property type="match status" value="2"/>
</dbReference>
<dbReference type="PROSITE" id="PS50887">
    <property type="entry name" value="GGDEF"/>
    <property type="match status" value="1"/>
</dbReference>
<feature type="domain" description="PAC" evidence="3">
    <location>
        <begin position="185"/>
        <end position="237"/>
    </location>
</feature>
<sequence>MQDVENAVRKLRRNSELKMWIGAGIVFAGLLEFIFVHWFDQAHTIFLNPLKGLIFDGYWLVGLGLVVGVGIAYVIKHSRASKSQPFSEKMASLLQAMSSHHRGEPPRLEDHTLLRTLIDNLPDYIFIKDTESRYVINNLAHIKILGATSQAELVGKTDFDVFPHDLAQQYYTTEQGVIASGQPVQDQEEVTIDPQGKLQWLLTTKVPLRNPQGEIVGLVGISHDITERKQGDEKLRQLAKSMETMQLGVTITDLDGKILYTNPAEAAMHGYDVEDLIGNNITVFTPSEDSSMSPLRQFDDSKYLREGLNIRKDGSTFPVRLMSDMVKDAAGEPIAIVTTCEDITEYKQTTEKLRQHTRELGLLNHMHDDLQACDAEEQTYPIVIETCKQMFPLDAGCLCITAHPQGAMKVAGFWGEPPLSDDAMSPASAPSCETASTFQPSLLCPHRVYCPHHECLSVPMINGGEILGLLSLCFKHEPAQDSGDHLPPEREAKRLMLDRIVEYYALALANLRLRAKLRTEAIRDPLTSLYNRRYMSETLEREARRAKRQHTSVGIIMLDIDHFKRFNDTYGHKVGDFVLQQLGTYLLTHIRREDIACRYGGEEFVLILPDASLAAATQRAEELRRSLKEHWITYQGSSFHLTISLGVAAFSEHGSDILDTLYLSDKALYQAKTRGRDQVVAYSPDE</sequence>
<dbReference type="SMART" id="SM00086">
    <property type="entry name" value="PAC"/>
    <property type="match status" value="2"/>
</dbReference>
<keyword evidence="1" id="KW-1133">Transmembrane helix</keyword>
<dbReference type="GO" id="GO:0052621">
    <property type="term" value="F:diguanylate cyclase activity"/>
    <property type="evidence" value="ECO:0007669"/>
    <property type="project" value="TreeGrafter"/>
</dbReference>
<dbReference type="NCBIfam" id="TIGR00229">
    <property type="entry name" value="sensory_box"/>
    <property type="match status" value="2"/>
</dbReference>
<feature type="transmembrane region" description="Helical" evidence="1">
    <location>
        <begin position="20"/>
        <end position="38"/>
    </location>
</feature>
<dbReference type="Pfam" id="PF08448">
    <property type="entry name" value="PAS_4"/>
    <property type="match status" value="1"/>
</dbReference>
<dbReference type="PANTHER" id="PTHR45138:SF9">
    <property type="entry name" value="DIGUANYLATE CYCLASE DGCM-RELATED"/>
    <property type="match status" value="1"/>
</dbReference>
<evidence type="ECO:0000256" key="1">
    <source>
        <dbReference type="SAM" id="Phobius"/>
    </source>
</evidence>
<protein>
    <submittedName>
        <fullName evidence="5">Diguanylate cyclase</fullName>
    </submittedName>
</protein>
<evidence type="ECO:0000313" key="5">
    <source>
        <dbReference type="EMBL" id="MBD3326158.1"/>
    </source>
</evidence>
<dbReference type="SMART" id="SM00267">
    <property type="entry name" value="GGDEF"/>
    <property type="match status" value="1"/>
</dbReference>
<dbReference type="Gene3D" id="3.30.70.270">
    <property type="match status" value="1"/>
</dbReference>
<dbReference type="SUPFAM" id="SSF55073">
    <property type="entry name" value="Nucleotide cyclase"/>
    <property type="match status" value="1"/>
</dbReference>
<dbReference type="InterPro" id="IPR013656">
    <property type="entry name" value="PAS_4"/>
</dbReference>
<keyword evidence="1" id="KW-0472">Membrane</keyword>